<proteinExistence type="inferred from homology"/>
<reference evidence="5" key="1">
    <citation type="journal article" date="2013" name="Nature">
        <title>Pan genome of the phytoplankton Emiliania underpins its global distribution.</title>
        <authorList>
            <person name="Read B.A."/>
            <person name="Kegel J."/>
            <person name="Klute M.J."/>
            <person name="Kuo A."/>
            <person name="Lefebvre S.C."/>
            <person name="Maumus F."/>
            <person name="Mayer C."/>
            <person name="Miller J."/>
            <person name="Monier A."/>
            <person name="Salamov A."/>
            <person name="Young J."/>
            <person name="Aguilar M."/>
            <person name="Claverie J.M."/>
            <person name="Frickenhaus S."/>
            <person name="Gonzalez K."/>
            <person name="Herman E.K."/>
            <person name="Lin Y.C."/>
            <person name="Napier J."/>
            <person name="Ogata H."/>
            <person name="Sarno A.F."/>
            <person name="Shmutz J."/>
            <person name="Schroeder D."/>
            <person name="de Vargas C."/>
            <person name="Verret F."/>
            <person name="von Dassow P."/>
            <person name="Valentin K."/>
            <person name="Van de Peer Y."/>
            <person name="Wheeler G."/>
            <person name="Dacks J.B."/>
            <person name="Delwiche C.F."/>
            <person name="Dyhrman S.T."/>
            <person name="Glockner G."/>
            <person name="John U."/>
            <person name="Richards T."/>
            <person name="Worden A.Z."/>
            <person name="Zhang X."/>
            <person name="Grigoriev I.V."/>
            <person name="Allen A.E."/>
            <person name="Bidle K."/>
            <person name="Borodovsky M."/>
            <person name="Bowler C."/>
            <person name="Brownlee C."/>
            <person name="Cock J.M."/>
            <person name="Elias M."/>
            <person name="Gladyshev V.N."/>
            <person name="Groth M."/>
            <person name="Guda C."/>
            <person name="Hadaegh A."/>
            <person name="Iglesias-Rodriguez M.D."/>
            <person name="Jenkins J."/>
            <person name="Jones B.M."/>
            <person name="Lawson T."/>
            <person name="Leese F."/>
            <person name="Lindquist E."/>
            <person name="Lobanov A."/>
            <person name="Lomsadze A."/>
            <person name="Malik S.B."/>
            <person name="Marsh M.E."/>
            <person name="Mackinder L."/>
            <person name="Mock T."/>
            <person name="Mueller-Roeber B."/>
            <person name="Pagarete A."/>
            <person name="Parker M."/>
            <person name="Probert I."/>
            <person name="Quesneville H."/>
            <person name="Raines C."/>
            <person name="Rensing S.A."/>
            <person name="Riano-Pachon D.M."/>
            <person name="Richier S."/>
            <person name="Rokitta S."/>
            <person name="Shiraiwa Y."/>
            <person name="Soanes D.M."/>
            <person name="van der Giezen M."/>
            <person name="Wahlund T.M."/>
            <person name="Williams B."/>
            <person name="Wilson W."/>
            <person name="Wolfe G."/>
            <person name="Wurch L.L."/>
        </authorList>
    </citation>
    <scope>NUCLEOTIDE SEQUENCE</scope>
</reference>
<dbReference type="PaxDb" id="2903-EOD17654"/>
<dbReference type="GO" id="GO:0033314">
    <property type="term" value="P:mitotic DNA replication checkpoint signaling"/>
    <property type="evidence" value="ECO:0007669"/>
    <property type="project" value="TreeGrafter"/>
</dbReference>
<dbReference type="STRING" id="2903.R1E9S9"/>
<dbReference type="GO" id="GO:0006289">
    <property type="term" value="P:nucleotide-excision repair"/>
    <property type="evidence" value="ECO:0007669"/>
    <property type="project" value="TreeGrafter"/>
</dbReference>
<dbReference type="GO" id="GO:0031573">
    <property type="term" value="P:mitotic intra-S DNA damage checkpoint signaling"/>
    <property type="evidence" value="ECO:0007669"/>
    <property type="project" value="TreeGrafter"/>
</dbReference>
<name>A0A0D3J2B9_EMIH1</name>
<keyword evidence="5" id="KW-1185">Reference proteome</keyword>
<dbReference type="SUPFAM" id="SSF55979">
    <property type="entry name" value="DNA clamp"/>
    <property type="match status" value="1"/>
</dbReference>
<reference evidence="4" key="2">
    <citation type="submission" date="2024-10" db="UniProtKB">
        <authorList>
            <consortium name="EnsemblProtists"/>
        </authorList>
    </citation>
    <scope>IDENTIFICATION</scope>
</reference>
<dbReference type="GO" id="GO:0000724">
    <property type="term" value="P:double-strand break repair via homologous recombination"/>
    <property type="evidence" value="ECO:0007669"/>
    <property type="project" value="TreeGrafter"/>
</dbReference>
<evidence type="ECO:0008006" key="6">
    <source>
        <dbReference type="Google" id="ProtNLM"/>
    </source>
</evidence>
<evidence type="ECO:0000256" key="2">
    <source>
        <dbReference type="ARBA" id="ARBA00005563"/>
    </source>
</evidence>
<dbReference type="PANTHER" id="PTHR12900:SF0">
    <property type="entry name" value="CHECKPOINT PROTEIN"/>
    <property type="match status" value="1"/>
</dbReference>
<dbReference type="GO" id="GO:0000723">
    <property type="term" value="P:telomere maintenance"/>
    <property type="evidence" value="ECO:0007669"/>
    <property type="project" value="TreeGrafter"/>
</dbReference>
<evidence type="ECO:0000256" key="1">
    <source>
        <dbReference type="ARBA" id="ARBA00004123"/>
    </source>
</evidence>
<sequence length="124" mass="13319">MRFKGTIGSPKQLSQLVAMLGKLSDTCVVHMTPDTISFGVAASSNSGVHACAELSTHSLFLDYRIESRAENNRISFFVKIDNLSRALKSSSANANSKSLVKLTKKRGGAPTLTFEILLSDSAVQ</sequence>
<dbReference type="InterPro" id="IPR007150">
    <property type="entry name" value="HUS1/Mec3"/>
</dbReference>
<dbReference type="InterPro" id="IPR016580">
    <property type="entry name" value="HUS1"/>
</dbReference>
<accession>A0A0D3J2B9</accession>
<dbReference type="GO" id="GO:0030896">
    <property type="term" value="C:checkpoint clamp complex"/>
    <property type="evidence" value="ECO:0007669"/>
    <property type="project" value="InterPro"/>
</dbReference>
<comment type="subcellular location">
    <subcellularLocation>
        <location evidence="1">Nucleus</location>
    </subcellularLocation>
</comment>
<dbReference type="GO" id="GO:0005730">
    <property type="term" value="C:nucleolus"/>
    <property type="evidence" value="ECO:0007669"/>
    <property type="project" value="InterPro"/>
</dbReference>
<keyword evidence="3" id="KW-0539">Nucleus</keyword>
<evidence type="ECO:0000256" key="3">
    <source>
        <dbReference type="ARBA" id="ARBA00023242"/>
    </source>
</evidence>
<dbReference type="GeneID" id="17263804"/>
<evidence type="ECO:0000313" key="4">
    <source>
        <dbReference type="EnsemblProtists" id="EOD17654"/>
    </source>
</evidence>
<comment type="similarity">
    <text evidence="2">Belongs to the HUS1 family.</text>
</comment>
<protein>
    <recommendedName>
        <fullName evidence="6">Proliferating cell nuclear antigen PCNA N-terminal domain-containing protein</fullName>
    </recommendedName>
</protein>
<dbReference type="AlphaFoldDB" id="A0A0D3J2B9"/>
<dbReference type="Proteomes" id="UP000013827">
    <property type="component" value="Unassembled WGS sequence"/>
</dbReference>
<dbReference type="PIRSF" id="PIRSF011312">
    <property type="entry name" value="Cell_cycle_HUS1"/>
    <property type="match status" value="1"/>
</dbReference>
<evidence type="ECO:0000313" key="5">
    <source>
        <dbReference type="Proteomes" id="UP000013827"/>
    </source>
</evidence>
<dbReference type="PANTHER" id="PTHR12900">
    <property type="entry name" value="MITOTIC AND DNA DAMAGE CHECKPOINT PROTEIN HUS1"/>
    <property type="match status" value="1"/>
</dbReference>
<dbReference type="Gene3D" id="3.70.10.10">
    <property type="match status" value="1"/>
</dbReference>
<dbReference type="EnsemblProtists" id="EOD17654">
    <property type="protein sequence ID" value="EOD17654"/>
    <property type="gene ID" value="EMIHUDRAFT_255882"/>
</dbReference>
<dbReference type="HOGENOM" id="CLU_2009939_0_0_1"/>
<organism evidence="4 5">
    <name type="scientific">Emiliania huxleyi (strain CCMP1516)</name>
    <dbReference type="NCBI Taxonomy" id="280463"/>
    <lineage>
        <taxon>Eukaryota</taxon>
        <taxon>Haptista</taxon>
        <taxon>Haptophyta</taxon>
        <taxon>Prymnesiophyceae</taxon>
        <taxon>Isochrysidales</taxon>
        <taxon>Noelaerhabdaceae</taxon>
        <taxon>Emiliania</taxon>
    </lineage>
</organism>
<dbReference type="InterPro" id="IPR046938">
    <property type="entry name" value="DNA_clamp_sf"/>
</dbReference>
<dbReference type="GO" id="GO:0035861">
    <property type="term" value="C:site of double-strand break"/>
    <property type="evidence" value="ECO:0007669"/>
    <property type="project" value="TreeGrafter"/>
</dbReference>
<dbReference type="KEGG" id="ehx:EMIHUDRAFT_255882"/>
<dbReference type="RefSeq" id="XP_005770083.1">
    <property type="nucleotide sequence ID" value="XM_005770026.1"/>
</dbReference>
<dbReference type="GO" id="GO:0044778">
    <property type="term" value="P:meiotic DNA integrity checkpoint signaling"/>
    <property type="evidence" value="ECO:0007669"/>
    <property type="project" value="TreeGrafter"/>
</dbReference>
<dbReference type="Pfam" id="PF04005">
    <property type="entry name" value="Hus1"/>
    <property type="match status" value="1"/>
</dbReference>